<gene>
    <name evidence="2" type="ORF">BSL82_05900</name>
</gene>
<reference evidence="3" key="1">
    <citation type="submission" date="2016-11" db="EMBL/GenBank/DDBJ databases">
        <title>Complete Genome Sequence of alachlor-degrading Sphingomonas sp. strain JJ-A5.</title>
        <authorList>
            <person name="Lee H."/>
            <person name="Ka J.-O."/>
        </authorList>
    </citation>
    <scope>NUCLEOTIDE SEQUENCE [LARGE SCALE GENOMIC DNA]</scope>
    <source>
        <strain evidence="3">JJ-A5</strain>
    </source>
</reference>
<evidence type="ECO:0000313" key="3">
    <source>
        <dbReference type="Proteomes" id="UP000182063"/>
    </source>
</evidence>
<dbReference type="GO" id="GO:0003677">
    <property type="term" value="F:DNA binding"/>
    <property type="evidence" value="ECO:0007669"/>
    <property type="project" value="InterPro"/>
</dbReference>
<feature type="domain" description="Phage integrase SAM-like" evidence="1">
    <location>
        <begin position="11"/>
        <end position="92"/>
    </location>
</feature>
<accession>A0A1L3ZZC0</accession>
<proteinExistence type="predicted"/>
<dbReference type="InterPro" id="IPR025269">
    <property type="entry name" value="SAM-like_dom"/>
</dbReference>
<dbReference type="Pfam" id="PF13102">
    <property type="entry name" value="Phage_int_SAM_5"/>
    <property type="match status" value="1"/>
</dbReference>
<dbReference type="KEGG" id="sphj:BSL82_05900"/>
<keyword evidence="3" id="KW-1185">Reference proteome</keyword>
<dbReference type="InterPro" id="IPR011010">
    <property type="entry name" value="DNA_brk_join_enz"/>
</dbReference>
<evidence type="ECO:0000313" key="2">
    <source>
        <dbReference type="EMBL" id="API60970.1"/>
    </source>
</evidence>
<protein>
    <recommendedName>
        <fullName evidence="1">Phage integrase SAM-like domain-containing protein</fullName>
    </recommendedName>
</protein>
<name>A0A1L3ZZC0_9SPHN</name>
<dbReference type="EMBL" id="CP018221">
    <property type="protein sequence ID" value="API60970.1"/>
    <property type="molecule type" value="Genomic_DNA"/>
</dbReference>
<evidence type="ECO:0000259" key="1">
    <source>
        <dbReference type="Pfam" id="PF13102"/>
    </source>
</evidence>
<dbReference type="Proteomes" id="UP000182063">
    <property type="component" value="Chromosome"/>
</dbReference>
<dbReference type="AlphaFoldDB" id="A0A1L3ZZC0"/>
<organism evidence="2 3">
    <name type="scientific">Tardibacter chloracetimidivorans</name>
    <dbReference type="NCBI Taxonomy" id="1921510"/>
    <lineage>
        <taxon>Bacteria</taxon>
        <taxon>Pseudomonadati</taxon>
        <taxon>Pseudomonadota</taxon>
        <taxon>Alphaproteobacteria</taxon>
        <taxon>Sphingomonadales</taxon>
        <taxon>Sphingomonadaceae</taxon>
        <taxon>Tardibacter</taxon>
    </lineage>
</organism>
<dbReference type="SUPFAM" id="SSF56349">
    <property type="entry name" value="DNA breaking-rejoining enzymes"/>
    <property type="match status" value="1"/>
</dbReference>
<sequence length="336" mass="37846">MGNYLATEVDEKASAEAIRHRLAHIVNYLGTLQSADISCDQVDEPWVARFRKWMIARPIVSPTGKTRPRSPATVENSVLQLQAVINAAHARGDARKPAQFRPIAAKQVNRTPRHRADVDQLAAMFRYCIDPAPDAARSPEERQRRIRERQALHRFLIVSVATLARPDAAHDVSLDPRRSQWDATHGVLDLNPRGRRQTRKYRATVWMPYQVRPHLDATKGFFVGPLSVKKSWEAMAAEIGLPGEGEAGMKLVRRSMAQLLRRPDLKVPVEQVELQLGHRRIESTSELYAPFQPDYLPDARRAIETIIDEIEAVVPGAFHRSDTGEKPNVVPIKAAQ</sequence>